<comment type="caution">
    <text evidence="1">The sequence shown here is derived from an EMBL/GenBank/DDBJ whole genome shotgun (WGS) entry which is preliminary data.</text>
</comment>
<proteinExistence type="predicted"/>
<geneLocation type="plasmid" evidence="1">
    <name>unnamed</name>
</geneLocation>
<protein>
    <submittedName>
        <fullName evidence="1">Uncharacterized protein</fullName>
    </submittedName>
</protein>
<name>A0ABT0CXE9_9HYPH</name>
<sequence>MIANDNRINGRTVDYTKALEFLAHHMMAPGCRVVLDELQFEVLKAYLGHVQAVGDDTNFGLEMCVDYRDSEDTGGYSVSWDNDGTALQDDLIDAIMVDMVQNLGFVAGSIFREGHITDLADIDGRIAEIRERVAAKHGLS</sequence>
<keyword evidence="1" id="KW-0614">Plasmid</keyword>
<dbReference type="RefSeq" id="WP_245135421.1">
    <property type="nucleotide sequence ID" value="NZ_CP128477.1"/>
</dbReference>
<accession>A0ABT0CXE9</accession>
<organism evidence="1 2">
    <name type="scientific">Peteryoungia algae</name>
    <dbReference type="NCBI Taxonomy" id="2919917"/>
    <lineage>
        <taxon>Bacteria</taxon>
        <taxon>Pseudomonadati</taxon>
        <taxon>Pseudomonadota</taxon>
        <taxon>Alphaproteobacteria</taxon>
        <taxon>Hyphomicrobiales</taxon>
        <taxon>Rhizobiaceae</taxon>
        <taxon>Peteryoungia</taxon>
    </lineage>
</organism>
<dbReference type="EMBL" id="JALAYX010000001">
    <property type="protein sequence ID" value="MCJ8237825.1"/>
    <property type="molecule type" value="Genomic_DNA"/>
</dbReference>
<keyword evidence="2" id="KW-1185">Reference proteome</keyword>
<evidence type="ECO:0000313" key="2">
    <source>
        <dbReference type="Proteomes" id="UP001522662"/>
    </source>
</evidence>
<evidence type="ECO:0000313" key="1">
    <source>
        <dbReference type="EMBL" id="MCJ8237825.1"/>
    </source>
</evidence>
<dbReference type="Proteomes" id="UP001522662">
    <property type="component" value="Unassembled WGS sequence"/>
</dbReference>
<gene>
    <name evidence="1" type="ORF">MKJ03_05760</name>
</gene>
<reference evidence="1 2" key="1">
    <citation type="submission" date="2022-03" db="EMBL/GenBank/DDBJ databases">
        <title>Rhizobium SSM4.3 sp. nov., isolated from Sediment (Gouqi Island).</title>
        <authorList>
            <person name="Chen G."/>
        </authorList>
    </citation>
    <scope>NUCLEOTIDE SEQUENCE [LARGE SCALE GENOMIC DNA]</scope>
    <source>
        <strain evidence="1 2">SSM4.3</strain>
        <plasmid evidence="1">unnamed</plasmid>
    </source>
</reference>